<dbReference type="Pfam" id="PF13557">
    <property type="entry name" value="Phenol_MetA_deg"/>
    <property type="match status" value="1"/>
</dbReference>
<accession>A0A4P8QS08</accession>
<evidence type="ECO:0000256" key="1">
    <source>
        <dbReference type="SAM" id="SignalP"/>
    </source>
</evidence>
<feature type="chain" id="PRO_5020540902" evidence="1">
    <location>
        <begin position="21"/>
        <end position="288"/>
    </location>
</feature>
<reference evidence="2 3" key="1">
    <citation type="submission" date="2018-11" db="EMBL/GenBank/DDBJ databases">
        <title>Genome sequences of Brenneria nigrifluens and Brenneria rubrifaciens.</title>
        <authorList>
            <person name="Poret-Peterson A.T."/>
            <person name="McClean A.E."/>
            <person name="Kluepfel D.A."/>
        </authorList>
    </citation>
    <scope>NUCLEOTIDE SEQUENCE [LARGE SCALE GENOMIC DNA]</scope>
    <source>
        <strain evidence="2 3">6D370</strain>
    </source>
</reference>
<dbReference type="RefSeq" id="WP_137714393.1">
    <property type="nucleotide sequence ID" value="NZ_CP034035.1"/>
</dbReference>
<sequence length="288" mass="31824">MRKSHSLLLAALLPALHAQAVEVTPGDYEQLPVGTTLGLLYYQHATTDTLYAQGRKTSPDFNLTSDIGMLRLLHVYALSDTVTIDPQFLLPFGRLSGSADASALGDTSGTGDLILTAPVKLRLNSARDTLSVAPYLYVPTGRYHKQDALNLGENRWKIDLQAAYVKHFSDKWAIDLVGDAIWYGDNNDYGANSVRLEQNISYSAQLMGRYMPDATTAFGIGFGHNWGGETKIASVAQDNKQETTNIRLTATKFVTSRDQMQIQLGRDLSVENGAKEDFRLNLRYARVF</sequence>
<dbReference type="AlphaFoldDB" id="A0A4P8QS08"/>
<evidence type="ECO:0000313" key="2">
    <source>
        <dbReference type="EMBL" id="QCR09386.1"/>
    </source>
</evidence>
<evidence type="ECO:0000313" key="3">
    <source>
        <dbReference type="Proteomes" id="UP000299580"/>
    </source>
</evidence>
<dbReference type="KEGG" id="brb:EH207_13155"/>
<protein>
    <submittedName>
        <fullName evidence="2">Transporter</fullName>
    </submittedName>
</protein>
<dbReference type="EMBL" id="CP034035">
    <property type="protein sequence ID" value="QCR09386.1"/>
    <property type="molecule type" value="Genomic_DNA"/>
</dbReference>
<organism evidence="2 3">
    <name type="scientific">Brenneria rubrifaciens</name>
    <dbReference type="NCBI Taxonomy" id="55213"/>
    <lineage>
        <taxon>Bacteria</taxon>
        <taxon>Pseudomonadati</taxon>
        <taxon>Pseudomonadota</taxon>
        <taxon>Gammaproteobacteria</taxon>
        <taxon>Enterobacterales</taxon>
        <taxon>Pectobacteriaceae</taxon>
        <taxon>Brenneria</taxon>
    </lineage>
</organism>
<keyword evidence="3" id="KW-1185">Reference proteome</keyword>
<dbReference type="Proteomes" id="UP000299580">
    <property type="component" value="Chromosome"/>
</dbReference>
<name>A0A4P8QS08_9GAMM</name>
<keyword evidence="1" id="KW-0732">Signal</keyword>
<gene>
    <name evidence="2" type="ORF">EH207_13155</name>
</gene>
<proteinExistence type="predicted"/>
<dbReference type="InterPro" id="IPR025737">
    <property type="entry name" value="FApF"/>
</dbReference>
<feature type="signal peptide" evidence="1">
    <location>
        <begin position="1"/>
        <end position="20"/>
    </location>
</feature>
<dbReference type="OrthoDB" id="191143at2"/>